<evidence type="ECO:0000259" key="3">
    <source>
        <dbReference type="Pfam" id="PF25013"/>
    </source>
</evidence>
<dbReference type="SUPFAM" id="SSF48371">
    <property type="entry name" value="ARM repeat"/>
    <property type="match status" value="1"/>
</dbReference>
<dbReference type="InterPro" id="IPR056845">
    <property type="entry name" value="LRR_Zer-1"/>
</dbReference>
<dbReference type="InterPro" id="IPR055142">
    <property type="entry name" value="ZER1-like_C"/>
</dbReference>
<gene>
    <name evidence="4" type="ORF">LSH36_106g04001</name>
</gene>
<dbReference type="PANTHER" id="PTHR12904">
    <property type="match status" value="1"/>
</dbReference>
<evidence type="ECO:0000259" key="2">
    <source>
        <dbReference type="Pfam" id="PF22964"/>
    </source>
</evidence>
<keyword evidence="1" id="KW-0833">Ubl conjugation pathway</keyword>
<dbReference type="InterPro" id="IPR051341">
    <property type="entry name" value="Zyg-11_UBL_adapter"/>
</dbReference>
<dbReference type="EMBL" id="JAODUP010000106">
    <property type="protein sequence ID" value="KAK2162022.1"/>
    <property type="molecule type" value="Genomic_DNA"/>
</dbReference>
<protein>
    <submittedName>
        <fullName evidence="4">Uncharacterized protein</fullName>
    </submittedName>
</protein>
<dbReference type="Gene3D" id="3.80.10.10">
    <property type="entry name" value="Ribonuclease Inhibitor"/>
    <property type="match status" value="1"/>
</dbReference>
<dbReference type="SUPFAM" id="SSF52047">
    <property type="entry name" value="RNI-like"/>
    <property type="match status" value="1"/>
</dbReference>
<dbReference type="InterPro" id="IPR011989">
    <property type="entry name" value="ARM-like"/>
</dbReference>
<reference evidence="4" key="1">
    <citation type="journal article" date="2023" name="Mol. Biol. Evol.">
        <title>Third-Generation Sequencing Reveals the Adaptive Role of the Epigenome in Three Deep-Sea Polychaetes.</title>
        <authorList>
            <person name="Perez M."/>
            <person name="Aroh O."/>
            <person name="Sun Y."/>
            <person name="Lan Y."/>
            <person name="Juniper S.K."/>
            <person name="Young C.R."/>
            <person name="Angers B."/>
            <person name="Qian P.Y."/>
        </authorList>
    </citation>
    <scope>NUCLEOTIDE SEQUENCE</scope>
    <source>
        <strain evidence="4">P08H-3</strain>
    </source>
</reference>
<comment type="caution">
    <text evidence="4">The sequence shown here is derived from an EMBL/GenBank/DDBJ whole genome shotgun (WGS) entry which is preliminary data.</text>
</comment>
<dbReference type="Proteomes" id="UP001208570">
    <property type="component" value="Unassembled WGS sequence"/>
</dbReference>
<dbReference type="Pfam" id="PF25013">
    <property type="entry name" value="LRR_Zer-1"/>
    <property type="match status" value="1"/>
</dbReference>
<feature type="domain" description="Protein zer-1 homolog-like C-terminal" evidence="2">
    <location>
        <begin position="376"/>
        <end position="735"/>
    </location>
</feature>
<dbReference type="Pfam" id="PF22964">
    <property type="entry name" value="ZER1-like_2nd"/>
    <property type="match status" value="1"/>
</dbReference>
<evidence type="ECO:0000313" key="4">
    <source>
        <dbReference type="EMBL" id="KAK2162022.1"/>
    </source>
</evidence>
<dbReference type="InterPro" id="IPR032675">
    <property type="entry name" value="LRR_dom_sf"/>
</dbReference>
<sequence>MYESPNSLQQTCLDVISEKIHALCEEQMVPETGVASLTFRGNDVFFPSAISDELLCSLSEKKHLTDEVLELFNPRYTSLKRVKIKDAPITQKGLRVFKEHKIIDFEATGLKNVTINDIINCLGEWTVTNLRNMNLMNNTFLNSSKYCVVVSLSRLRHLQCLNVSNTEFNKQGLDIVAQDLHGLECLDISSTPVTDLSPLRLLKDHLRSLSMYNLRASHTEDLVSVLCDLTKLQHLDVSDDYSGQPYIHLQPTKFNVLHLLRRSCQLQDLTSLDISGKAELTENGLRNFLEVHPKLRFLGLSLTDACSFHMFIDVESQYYRPQLKVTGDATEGQLLESLRRYKDRTVFVQKTLYHLFQITPSDPEPMEPLIKLILPAMQRHPHDLGVQLAATACLYNLSRADGSRKVHPQWLSKIVTLTMDAMENIPNHKQLQKNALLTLCSDRILQSVNFDRFRCARLVMECLCSFDDPSMDRMSVAICGILAAKIPTEQTSRLGTKETYMKKLLSIVEVKTNNQTVDFTLKFTLSALWNLTDESPSTCGMFMAAGGLDLFANVLETFKKQSNDDRIQVETKVLGLVNNLAEVRDLRVKLMKHNIMKYIQELLYAEPIDVSYFSAGIVSHLVSDFSGMWDGCQDLRSLLVESLGEVVLKWEQPEGEMVAYRSFAPFFPLLECFDHFQVQLWAVWAIHHVCSKTEERYCKMLVDEGAAARLLNLVNNPSVNESVKEIAENILTIVDRKMGKRWRSAAMETEY</sequence>
<evidence type="ECO:0000313" key="5">
    <source>
        <dbReference type="Proteomes" id="UP001208570"/>
    </source>
</evidence>
<accession>A0AAD9N9G5</accession>
<dbReference type="InterPro" id="IPR016024">
    <property type="entry name" value="ARM-type_fold"/>
</dbReference>
<organism evidence="4 5">
    <name type="scientific">Paralvinella palmiformis</name>
    <dbReference type="NCBI Taxonomy" id="53620"/>
    <lineage>
        <taxon>Eukaryota</taxon>
        <taxon>Metazoa</taxon>
        <taxon>Spiralia</taxon>
        <taxon>Lophotrochozoa</taxon>
        <taxon>Annelida</taxon>
        <taxon>Polychaeta</taxon>
        <taxon>Sedentaria</taxon>
        <taxon>Canalipalpata</taxon>
        <taxon>Terebellida</taxon>
        <taxon>Terebelliformia</taxon>
        <taxon>Alvinellidae</taxon>
        <taxon>Paralvinella</taxon>
    </lineage>
</organism>
<name>A0AAD9N9G5_9ANNE</name>
<dbReference type="AlphaFoldDB" id="A0AAD9N9G5"/>
<proteinExistence type="predicted"/>
<dbReference type="Gene3D" id="1.25.10.10">
    <property type="entry name" value="Leucine-rich Repeat Variant"/>
    <property type="match status" value="1"/>
</dbReference>
<evidence type="ECO:0000256" key="1">
    <source>
        <dbReference type="ARBA" id="ARBA00022786"/>
    </source>
</evidence>
<keyword evidence="5" id="KW-1185">Reference proteome</keyword>
<feature type="domain" description="Zer-1-like leucine-rich repeats region" evidence="3">
    <location>
        <begin position="176"/>
        <end position="284"/>
    </location>
</feature>
<dbReference type="GO" id="GO:0031462">
    <property type="term" value="C:Cul2-RING ubiquitin ligase complex"/>
    <property type="evidence" value="ECO:0007669"/>
    <property type="project" value="TreeGrafter"/>
</dbReference>
<dbReference type="PANTHER" id="PTHR12904:SF22">
    <property type="entry name" value="ZYG-11 FAMILY MEMBER B, CELL CYCLE REGULATOR"/>
    <property type="match status" value="1"/>
</dbReference>